<organism evidence="4 5">
    <name type="scientific">Dethiobacter alkaliphilus AHT 1</name>
    <dbReference type="NCBI Taxonomy" id="555088"/>
    <lineage>
        <taxon>Bacteria</taxon>
        <taxon>Bacillati</taxon>
        <taxon>Bacillota</taxon>
        <taxon>Dethiobacteria</taxon>
        <taxon>Dethiobacterales</taxon>
        <taxon>Dethiobacteraceae</taxon>
        <taxon>Dethiobacter</taxon>
    </lineage>
</organism>
<dbReference type="EMBL" id="ACJM01000001">
    <property type="protein sequence ID" value="EEG78865.1"/>
    <property type="molecule type" value="Genomic_DNA"/>
</dbReference>
<dbReference type="InterPro" id="IPR001466">
    <property type="entry name" value="Beta-lactam-related"/>
</dbReference>
<keyword evidence="5" id="KW-1185">Reference proteome</keyword>
<protein>
    <submittedName>
        <fullName evidence="4">Beta-lactamase</fullName>
    </submittedName>
</protein>
<keyword evidence="1" id="KW-0472">Membrane</keyword>
<dbReference type="Proteomes" id="UP000006443">
    <property type="component" value="Unassembled WGS sequence"/>
</dbReference>
<sequence length="654" mass="72780">MNKLKRMLCYALIVSILLLPGVSVKAASASAVGLDAAEVEAFLDTIIGQQMDEFNIPNLTVSVVYNGEILLAKGYGYADYENRKPVDPKKSLFRIGSTAKLFTWTAIMQLVEQGKLDLDTDVNQYLDFEIPNVIEYKQGGTEAEPITIRHLMSHTPGFEDYMMEVFSLSEDSLIPLEQYVREHRPVRVFAPGEVSAYSNYGVSLAGYIVEAVSGVPFVQYVEENIYQPLGMEYSTFRQPIPESLADNMSKPYRYVDGEFVEAKFEFVSEPAGSMSSSAEDMAKFMLAYLQGGQLDEASILKEETVHNMFAEQYTHHPRLDGMAHGFIKSTFNNRETFHHPGGTLLYDTGLFLVPEEDVGFFISQSGGNFLVNMEIFQGFMDRYFPSEEVVAPEPAAGMETRSLEFVGEYYQNRRSFTTMDALLSLMIGVVQVEADDEGYLLVSHLGETSRFVEVEPGVYQNLREGRSNDHGGAFSSIVFGTDSLGKSMLMTDGPMSYSRASWYETSGLTLLMLLSSALFIIGSLFYWGIKGLVVKIRKKNVQGLELQNGSILAKRTAVFQGLLTLIFVGGFLAGSEPDPVYGLPAAAFTPPSTLTSLIDLIVPYAMVFVTLAVLTFAVIAWIKGNWKLAGRIHYTFFALFSAALSWIFYFWNVI</sequence>
<feature type="chain" id="PRO_5002898205" evidence="2">
    <location>
        <begin position="27"/>
        <end position="654"/>
    </location>
</feature>
<reference evidence="4 5" key="1">
    <citation type="submission" date="2009-02" db="EMBL/GenBank/DDBJ databases">
        <title>Sequencing of the draft genome and assembly of Dethiobacter alkaliphilus AHT 1.</title>
        <authorList>
            <consortium name="US DOE Joint Genome Institute (JGI-PGF)"/>
            <person name="Lucas S."/>
            <person name="Copeland A."/>
            <person name="Lapidus A."/>
            <person name="Glavina del Rio T."/>
            <person name="Dalin E."/>
            <person name="Tice H."/>
            <person name="Bruce D."/>
            <person name="Goodwin L."/>
            <person name="Pitluck S."/>
            <person name="Larimer F."/>
            <person name="Land M.L."/>
            <person name="Hauser L."/>
            <person name="Muyzer G."/>
        </authorList>
    </citation>
    <scope>NUCLEOTIDE SEQUENCE [LARGE SCALE GENOMIC DNA]</scope>
    <source>
        <strain evidence="4 5">AHT 1</strain>
    </source>
</reference>
<feature type="transmembrane region" description="Helical" evidence="1">
    <location>
        <begin position="634"/>
        <end position="651"/>
    </location>
</feature>
<dbReference type="eggNOG" id="COG1680">
    <property type="taxonomic scope" value="Bacteria"/>
</dbReference>
<evidence type="ECO:0000313" key="5">
    <source>
        <dbReference type="Proteomes" id="UP000006443"/>
    </source>
</evidence>
<proteinExistence type="predicted"/>
<dbReference type="InterPro" id="IPR050491">
    <property type="entry name" value="AmpC-like"/>
</dbReference>
<dbReference type="InterPro" id="IPR012338">
    <property type="entry name" value="Beta-lactam/transpept-like"/>
</dbReference>
<feature type="transmembrane region" description="Helical" evidence="1">
    <location>
        <begin position="601"/>
        <end position="622"/>
    </location>
</feature>
<comment type="caution">
    <text evidence="4">The sequence shown here is derived from an EMBL/GenBank/DDBJ whole genome shotgun (WGS) entry which is preliminary data.</text>
</comment>
<dbReference type="STRING" id="555088.DealDRAFT_0139"/>
<feature type="transmembrane region" description="Helical" evidence="1">
    <location>
        <begin position="557"/>
        <end position="574"/>
    </location>
</feature>
<evidence type="ECO:0000256" key="2">
    <source>
        <dbReference type="SAM" id="SignalP"/>
    </source>
</evidence>
<keyword evidence="2" id="KW-0732">Signal</keyword>
<keyword evidence="1" id="KW-1133">Transmembrane helix</keyword>
<accession>C0GCD0</accession>
<gene>
    <name evidence="4" type="ORF">DealDRAFT_0139</name>
</gene>
<name>C0GCD0_DETAL</name>
<feature type="domain" description="Beta-lactamase-related" evidence="3">
    <location>
        <begin position="43"/>
        <end position="362"/>
    </location>
</feature>
<keyword evidence="1" id="KW-0812">Transmembrane</keyword>
<dbReference type="RefSeq" id="WP_008513894.1">
    <property type="nucleotide sequence ID" value="NZ_ACJM01000001.1"/>
</dbReference>
<feature type="signal peptide" evidence="2">
    <location>
        <begin position="1"/>
        <end position="26"/>
    </location>
</feature>
<dbReference type="SUPFAM" id="SSF56601">
    <property type="entry name" value="beta-lactamase/transpeptidase-like"/>
    <property type="match status" value="1"/>
</dbReference>
<evidence type="ECO:0000259" key="3">
    <source>
        <dbReference type="Pfam" id="PF00144"/>
    </source>
</evidence>
<evidence type="ECO:0000313" key="4">
    <source>
        <dbReference type="EMBL" id="EEG78865.1"/>
    </source>
</evidence>
<feature type="transmembrane region" description="Helical" evidence="1">
    <location>
        <begin position="508"/>
        <end position="529"/>
    </location>
</feature>
<dbReference type="AlphaFoldDB" id="C0GCD0"/>
<dbReference type="OrthoDB" id="9797709at2"/>
<dbReference type="PANTHER" id="PTHR46825:SF9">
    <property type="entry name" value="BETA-LACTAMASE-RELATED DOMAIN-CONTAINING PROTEIN"/>
    <property type="match status" value="1"/>
</dbReference>
<evidence type="ECO:0000256" key="1">
    <source>
        <dbReference type="SAM" id="Phobius"/>
    </source>
</evidence>
<dbReference type="Pfam" id="PF00144">
    <property type="entry name" value="Beta-lactamase"/>
    <property type="match status" value="1"/>
</dbReference>
<dbReference type="Gene3D" id="3.40.710.10">
    <property type="entry name" value="DD-peptidase/beta-lactamase superfamily"/>
    <property type="match status" value="1"/>
</dbReference>
<dbReference type="PANTHER" id="PTHR46825">
    <property type="entry name" value="D-ALANYL-D-ALANINE-CARBOXYPEPTIDASE/ENDOPEPTIDASE AMPH"/>
    <property type="match status" value="1"/>
</dbReference>